<protein>
    <submittedName>
        <fullName evidence="1">Uncharacterized protein</fullName>
    </submittedName>
</protein>
<gene>
    <name evidence="1" type="ORF">L914_16471</name>
</gene>
<reference evidence="1" key="1">
    <citation type="submission" date="2013-11" db="EMBL/GenBank/DDBJ databases">
        <title>The Genome Sequence of Phytophthora parasitica IAC_01/95.</title>
        <authorList>
            <consortium name="The Broad Institute Genomics Platform"/>
            <person name="Russ C."/>
            <person name="Tyler B."/>
            <person name="Panabieres F."/>
            <person name="Shan W."/>
            <person name="Tripathy S."/>
            <person name="Grunwald N."/>
            <person name="Machado M."/>
            <person name="Johnson C.S."/>
            <person name="Arredondo F."/>
            <person name="Hong C."/>
            <person name="Coffey M."/>
            <person name="Young S.K."/>
            <person name="Zeng Q."/>
            <person name="Gargeya S."/>
            <person name="Fitzgerald M."/>
            <person name="Abouelleil A."/>
            <person name="Alvarado L."/>
            <person name="Chapman S.B."/>
            <person name="Gainer-Dewar J."/>
            <person name="Goldberg J."/>
            <person name="Griggs A."/>
            <person name="Gujja S."/>
            <person name="Hansen M."/>
            <person name="Howarth C."/>
            <person name="Imamovic A."/>
            <person name="Ireland A."/>
            <person name="Larimer J."/>
            <person name="McCowan C."/>
            <person name="Murphy C."/>
            <person name="Pearson M."/>
            <person name="Poon T.W."/>
            <person name="Priest M."/>
            <person name="Roberts A."/>
            <person name="Saif S."/>
            <person name="Shea T."/>
            <person name="Sykes S."/>
            <person name="Wortman J."/>
            <person name="Nusbaum C."/>
            <person name="Birren B."/>
        </authorList>
    </citation>
    <scope>NUCLEOTIDE SEQUENCE [LARGE SCALE GENOMIC DNA]</scope>
    <source>
        <strain evidence="1">IAC_01/95</strain>
    </source>
</reference>
<sequence length="116" mass="13359">MQAVSYARVYAPRRHSRSFSRRRTLQLAVCKLLPYGRVSQAATSANEMAPLKSILLPEEADSSVRTPGVETMHCRYCLNHLQFGQRRLLLLYQYITTCEFNESIINRYLTCLSRGD</sequence>
<dbReference type="AlphaFoldDB" id="W2MKT9"/>
<evidence type="ECO:0000313" key="1">
    <source>
        <dbReference type="EMBL" id="ETM36925.1"/>
    </source>
</evidence>
<dbReference type="VEuPathDB" id="FungiDB:PPTG_16610"/>
<dbReference type="Proteomes" id="UP000054532">
    <property type="component" value="Unassembled WGS sequence"/>
</dbReference>
<organism evidence="1">
    <name type="scientific">Phytophthora nicotianae</name>
    <name type="common">Potato buckeye rot agent</name>
    <name type="synonym">Phytophthora parasitica</name>
    <dbReference type="NCBI Taxonomy" id="4792"/>
    <lineage>
        <taxon>Eukaryota</taxon>
        <taxon>Sar</taxon>
        <taxon>Stramenopiles</taxon>
        <taxon>Oomycota</taxon>
        <taxon>Peronosporomycetes</taxon>
        <taxon>Peronosporales</taxon>
        <taxon>Peronosporaceae</taxon>
        <taxon>Phytophthora</taxon>
    </lineage>
</organism>
<dbReference type="EMBL" id="KI695226">
    <property type="protein sequence ID" value="ETM36925.1"/>
    <property type="molecule type" value="Genomic_DNA"/>
</dbReference>
<name>W2MKT9_PHYNI</name>
<proteinExistence type="predicted"/>
<accession>W2MKT9</accession>